<name>A0AA35VGM7_LACSI</name>
<feature type="domain" description="Glyceraldehyde 3-phosphate dehydrogenase NAD(P) binding" evidence="1">
    <location>
        <begin position="436"/>
        <end position="509"/>
    </location>
</feature>
<dbReference type="SUPFAM" id="SSF51735">
    <property type="entry name" value="NAD(P)-binding Rossmann-fold domains"/>
    <property type="match status" value="1"/>
</dbReference>
<dbReference type="SMART" id="SM00846">
    <property type="entry name" value="Gp_dh_N"/>
    <property type="match status" value="1"/>
</dbReference>
<dbReference type="InterPro" id="IPR020828">
    <property type="entry name" value="GlycerAld_3-P_DH_NAD(P)-bd"/>
</dbReference>
<dbReference type="Pfam" id="PF00044">
    <property type="entry name" value="Gp_dh_N"/>
    <property type="match status" value="1"/>
</dbReference>
<dbReference type="InterPro" id="IPR036291">
    <property type="entry name" value="NAD(P)-bd_dom_sf"/>
</dbReference>
<evidence type="ECO:0000259" key="1">
    <source>
        <dbReference type="SMART" id="SM00846"/>
    </source>
</evidence>
<evidence type="ECO:0000313" key="2">
    <source>
        <dbReference type="EMBL" id="CAI9260487.1"/>
    </source>
</evidence>
<keyword evidence="3" id="KW-1185">Reference proteome</keyword>
<protein>
    <recommendedName>
        <fullName evidence="1">Glyceraldehyde 3-phosphate dehydrogenase NAD(P) binding domain-containing protein</fullName>
    </recommendedName>
</protein>
<sequence length="509" mass="57926">MLPRRTNQNPQSNTRSFLNVSDDKVHLIDLPEDSDSNRRCGSSYGWLVILEETPSISIVNPLTQARHHLPPLSSFPNVTSFEPSEIGKEYTLKTSEGEVYTCNSKEMRDSFIKKVIFSSSPSNENTDYYAVAILNQTGDLAFCKKGDNCWKFIDDANSFCEDVVFHKECFYAVSKHGTVAICDITGSSPNVSFIETPRQVGGDMQYLVIWKDELLLVTRYMEVEFNMDQHKVDIVYKTTDFRVFKLILNGPKWESLSGLDGCALFLGENSSMAFRASDFHGCNGNCIYFTDDYSEWNYDGANGDHDLGIYDLENGSVVGLPGYEKLSNGRRCLLQFGLLQVYINHVSSIKHKHNRLYCVLSVSYVHWTRTDANGTKVAIFGPIQKKASVIGLTRKVTRQMLPLQIRNQQYIQREISLFVRLLLQATNHSLKSPLAIEVGLSRFGRIGRLVARVALQRDDVELVAVNDPFISTDYMTYMFKYDSVHGQWKHNELKIDRVNTDGLNYYKDE</sequence>
<proteinExistence type="predicted"/>
<dbReference type="PANTHER" id="PTHR44259:SF114">
    <property type="entry name" value="OS06G0707300 PROTEIN"/>
    <property type="match status" value="1"/>
</dbReference>
<dbReference type="Proteomes" id="UP001177003">
    <property type="component" value="Chromosome 0"/>
</dbReference>
<dbReference type="GO" id="GO:0051287">
    <property type="term" value="F:NAD binding"/>
    <property type="evidence" value="ECO:0007669"/>
    <property type="project" value="InterPro"/>
</dbReference>
<accession>A0AA35VGM7</accession>
<dbReference type="AlphaFoldDB" id="A0AA35VGM7"/>
<dbReference type="InterPro" id="IPR050942">
    <property type="entry name" value="F-box_BR-signaling"/>
</dbReference>
<dbReference type="Gene3D" id="3.40.50.720">
    <property type="entry name" value="NAD(P)-binding Rossmann-like Domain"/>
    <property type="match status" value="1"/>
</dbReference>
<dbReference type="InterPro" id="IPR005174">
    <property type="entry name" value="KIB1-4_b-propeller"/>
</dbReference>
<dbReference type="EMBL" id="OX465086">
    <property type="protein sequence ID" value="CAI9260487.1"/>
    <property type="molecule type" value="Genomic_DNA"/>
</dbReference>
<dbReference type="Pfam" id="PF03478">
    <property type="entry name" value="Beta-prop_KIB1-4"/>
    <property type="match status" value="1"/>
</dbReference>
<gene>
    <name evidence="2" type="ORF">LSALG_LOCUS1323</name>
</gene>
<organism evidence="2 3">
    <name type="scientific">Lactuca saligna</name>
    <name type="common">Willowleaf lettuce</name>
    <dbReference type="NCBI Taxonomy" id="75948"/>
    <lineage>
        <taxon>Eukaryota</taxon>
        <taxon>Viridiplantae</taxon>
        <taxon>Streptophyta</taxon>
        <taxon>Embryophyta</taxon>
        <taxon>Tracheophyta</taxon>
        <taxon>Spermatophyta</taxon>
        <taxon>Magnoliopsida</taxon>
        <taxon>eudicotyledons</taxon>
        <taxon>Gunneridae</taxon>
        <taxon>Pentapetalae</taxon>
        <taxon>asterids</taxon>
        <taxon>campanulids</taxon>
        <taxon>Asterales</taxon>
        <taxon>Asteraceae</taxon>
        <taxon>Cichorioideae</taxon>
        <taxon>Cichorieae</taxon>
        <taxon>Lactucinae</taxon>
        <taxon>Lactuca</taxon>
    </lineage>
</organism>
<evidence type="ECO:0000313" key="3">
    <source>
        <dbReference type="Proteomes" id="UP001177003"/>
    </source>
</evidence>
<reference evidence="2" key="1">
    <citation type="submission" date="2023-04" db="EMBL/GenBank/DDBJ databases">
        <authorList>
            <person name="Vijverberg K."/>
            <person name="Xiong W."/>
            <person name="Schranz E."/>
        </authorList>
    </citation>
    <scope>NUCLEOTIDE SEQUENCE</scope>
</reference>
<dbReference type="PANTHER" id="PTHR44259">
    <property type="entry name" value="OS07G0183000 PROTEIN-RELATED"/>
    <property type="match status" value="1"/>
</dbReference>